<name>A0A839UFP9_9HYPH</name>
<evidence type="ECO:0000313" key="2">
    <source>
        <dbReference type="Proteomes" id="UP000554520"/>
    </source>
</evidence>
<dbReference type="AlphaFoldDB" id="A0A839UFP9"/>
<evidence type="ECO:0008006" key="3">
    <source>
        <dbReference type="Google" id="ProtNLM"/>
    </source>
</evidence>
<evidence type="ECO:0000313" key="1">
    <source>
        <dbReference type="EMBL" id="MBB3148613.1"/>
    </source>
</evidence>
<comment type="caution">
    <text evidence="1">The sequence shown here is derived from an EMBL/GenBank/DDBJ whole genome shotgun (WGS) entry which is preliminary data.</text>
</comment>
<organism evidence="1 2">
    <name type="scientific">Phyllobacterium trifolii</name>
    <dbReference type="NCBI Taxonomy" id="300193"/>
    <lineage>
        <taxon>Bacteria</taxon>
        <taxon>Pseudomonadati</taxon>
        <taxon>Pseudomonadota</taxon>
        <taxon>Alphaproteobacteria</taxon>
        <taxon>Hyphomicrobiales</taxon>
        <taxon>Phyllobacteriaceae</taxon>
        <taxon>Phyllobacterium</taxon>
    </lineage>
</organism>
<keyword evidence="2" id="KW-1185">Reference proteome</keyword>
<dbReference type="EMBL" id="JACHXN010000021">
    <property type="protein sequence ID" value="MBB3148613.1"/>
    <property type="molecule type" value="Genomic_DNA"/>
</dbReference>
<reference evidence="1 2" key="1">
    <citation type="submission" date="2020-08" db="EMBL/GenBank/DDBJ databases">
        <title>Genomic Encyclopedia of Type Strains, Phase III (KMG-III): the genomes of soil and plant-associated and newly described type strains.</title>
        <authorList>
            <person name="Whitman W."/>
        </authorList>
    </citation>
    <scope>NUCLEOTIDE SEQUENCE [LARGE SCALE GENOMIC DNA]</scope>
    <source>
        <strain evidence="1 2">CECT 7015</strain>
    </source>
</reference>
<protein>
    <recommendedName>
        <fullName evidence="3">Lipoprotein</fullName>
    </recommendedName>
</protein>
<sequence>MRSTCYALAAALAASTSCTTPDTIPDTQGSSFVDSNVAVNSLRNSVYDECGWAAEPSSLRNLVPGITVGRDGFQRITNAICAAAQGTPAPALSGDSVTVEVERTLVRGRFLEPGEAFAVAQD</sequence>
<dbReference type="Proteomes" id="UP000554520">
    <property type="component" value="Unassembled WGS sequence"/>
</dbReference>
<dbReference type="PROSITE" id="PS51257">
    <property type="entry name" value="PROKAR_LIPOPROTEIN"/>
    <property type="match status" value="1"/>
</dbReference>
<gene>
    <name evidence="1" type="ORF">FHS21_005061</name>
</gene>
<dbReference type="RefSeq" id="WP_183664521.1">
    <property type="nucleotide sequence ID" value="NZ_JACHXN010000021.1"/>
</dbReference>
<proteinExistence type="predicted"/>
<accession>A0A839UFP9</accession>